<evidence type="ECO:0000256" key="13">
    <source>
        <dbReference type="ARBA" id="ARBA00029511"/>
    </source>
</evidence>
<keyword evidence="7 15" id="KW-0808">Transferase</keyword>
<evidence type="ECO:0000256" key="5">
    <source>
        <dbReference type="ARBA" id="ARBA00022475"/>
    </source>
</evidence>
<evidence type="ECO:0000256" key="8">
    <source>
        <dbReference type="ARBA" id="ARBA00022741"/>
    </source>
</evidence>
<evidence type="ECO:0000256" key="7">
    <source>
        <dbReference type="ARBA" id="ARBA00022679"/>
    </source>
</evidence>
<organism evidence="17 18">
    <name type="scientific">Pelistega ratti</name>
    <dbReference type="NCBI Taxonomy" id="2652177"/>
    <lineage>
        <taxon>Bacteria</taxon>
        <taxon>Pseudomonadati</taxon>
        <taxon>Pseudomonadota</taxon>
        <taxon>Betaproteobacteria</taxon>
        <taxon>Burkholderiales</taxon>
        <taxon>Alcaligenaceae</taxon>
        <taxon>Pelistega</taxon>
    </lineage>
</organism>
<reference evidence="17 18" key="1">
    <citation type="submission" date="2020-02" db="EMBL/GenBank/DDBJ databases">
        <title>Pelistega sp. NLN82 were isolated from wild rodents of the Hainan Island.</title>
        <authorList>
            <person name="Niu N."/>
            <person name="Zhou J."/>
        </authorList>
    </citation>
    <scope>NUCLEOTIDE SEQUENCE [LARGE SCALE GENOMIC DNA]</scope>
    <source>
        <strain evidence="17 18">NLN82</strain>
    </source>
</reference>
<feature type="active site" evidence="15">
    <location>
        <position position="179"/>
    </location>
</feature>
<evidence type="ECO:0000313" key="18">
    <source>
        <dbReference type="Proteomes" id="UP000477651"/>
    </source>
</evidence>
<keyword evidence="9 15" id="KW-0418">Kinase</keyword>
<evidence type="ECO:0000256" key="2">
    <source>
        <dbReference type="ARBA" id="ARBA00004713"/>
    </source>
</evidence>
<gene>
    <name evidence="15" type="primary">kdkA</name>
    <name evidence="17" type="ORF">F9B74_07635</name>
</gene>
<dbReference type="InterPro" id="IPR011009">
    <property type="entry name" value="Kinase-like_dom_sf"/>
</dbReference>
<evidence type="ECO:0000313" key="17">
    <source>
        <dbReference type="EMBL" id="NEN76191.1"/>
    </source>
</evidence>
<dbReference type="Gene3D" id="1.10.510.10">
    <property type="entry name" value="Transferase(Phosphotransferase) domain 1"/>
    <property type="match status" value="1"/>
</dbReference>
<evidence type="ECO:0000256" key="3">
    <source>
        <dbReference type="ARBA" id="ARBA00010327"/>
    </source>
</evidence>
<dbReference type="GO" id="GO:0005886">
    <property type="term" value="C:plasma membrane"/>
    <property type="evidence" value="ECO:0007669"/>
    <property type="project" value="UniProtKB-SubCell"/>
</dbReference>
<protein>
    <recommendedName>
        <fullName evidence="13 15">3-deoxy-D-manno-octulosonic acid kinase</fullName>
        <shortName evidence="15">Kdo kinase</shortName>
        <ecNumber evidence="4 15">2.7.1.166</ecNumber>
    </recommendedName>
</protein>
<dbReference type="SUPFAM" id="SSF56112">
    <property type="entry name" value="Protein kinase-like (PK-like)"/>
    <property type="match status" value="1"/>
</dbReference>
<evidence type="ECO:0000256" key="9">
    <source>
        <dbReference type="ARBA" id="ARBA00022777"/>
    </source>
</evidence>
<dbReference type="EC" id="2.7.1.166" evidence="4 15"/>
<sequence length="241" mass="28030">MSLVANKDKRIRCVVPQWQSIIDEHFFLFNQAIDQLNPSIDTPYQSIQAVSSGGRNAAWYVEHPLFSGVLRQYRRGGLLGKIIHQRYVWKNALETRSWAEFDVMQYLYTQSFPVPRPIAAMYKRYICFYEAALITERIEGARTLVEVIKTLSPSDHVDYAVKVATVIKQMHCLLVNHADLNAFNILVDAKGKVYIIDFDKSRREMTQGKWCEANLDRLERHLKKVLGELGFAFMTHIRQKY</sequence>
<dbReference type="GO" id="GO:0009244">
    <property type="term" value="P:lipopolysaccharide core region biosynthetic process"/>
    <property type="evidence" value="ECO:0007669"/>
    <property type="project" value="UniProtKB-UniRule"/>
</dbReference>
<comment type="similarity">
    <text evidence="3 15">Belongs to the protein kinase superfamily. KdkA/RfaP family.</text>
</comment>
<evidence type="ECO:0000256" key="10">
    <source>
        <dbReference type="ARBA" id="ARBA00022840"/>
    </source>
</evidence>
<evidence type="ECO:0000256" key="6">
    <source>
        <dbReference type="ARBA" id="ARBA00022519"/>
    </source>
</evidence>
<evidence type="ECO:0000256" key="15">
    <source>
        <dbReference type="HAMAP-Rule" id="MF_00521"/>
    </source>
</evidence>
<dbReference type="PROSITE" id="PS50011">
    <property type="entry name" value="PROTEIN_KINASE_DOM"/>
    <property type="match status" value="1"/>
</dbReference>
<keyword evidence="10 15" id="KW-0067">ATP-binding</keyword>
<evidence type="ECO:0000259" key="16">
    <source>
        <dbReference type="PROSITE" id="PS50011"/>
    </source>
</evidence>
<comment type="function">
    <text evidence="15">Catalyzes the ATP-dependent phosphorylation of the 3-deoxy-D-manno-octulosonic acid (Kdo) residue in Kdo-lipid IV(A) at the 4-OH position.</text>
</comment>
<accession>A0A6L9Y740</accession>
<comment type="catalytic activity">
    <reaction evidence="14 15">
        <text>an alpha-Kdo-(2-&gt;6)-lipid IVA + ATP = a 4-O-phospho-alpha-Kdo-(2-&gt;6)-lipid IVA + ADP + H(+)</text>
        <dbReference type="Rhea" id="RHEA:74271"/>
        <dbReference type="ChEBI" id="CHEBI:15378"/>
        <dbReference type="ChEBI" id="CHEBI:30616"/>
        <dbReference type="ChEBI" id="CHEBI:176428"/>
        <dbReference type="ChEBI" id="CHEBI:193140"/>
        <dbReference type="ChEBI" id="CHEBI:456216"/>
        <dbReference type="EC" id="2.7.1.166"/>
    </reaction>
</comment>
<comment type="subcellular location">
    <subcellularLocation>
        <location evidence="1 15">Cell inner membrane</location>
        <topology evidence="1 15">Peripheral membrane protein</topology>
        <orientation evidence="1 15">Cytoplasmic side</orientation>
    </subcellularLocation>
</comment>
<dbReference type="UniPathway" id="UPA00958"/>
<keyword evidence="18" id="KW-1185">Reference proteome</keyword>
<dbReference type="GO" id="GO:0005524">
    <property type="term" value="F:ATP binding"/>
    <property type="evidence" value="ECO:0007669"/>
    <property type="project" value="UniProtKB-UniRule"/>
</dbReference>
<proteinExistence type="inferred from homology"/>
<keyword evidence="8 15" id="KW-0547">Nucleotide-binding</keyword>
<comment type="pathway">
    <text evidence="2 15">Bacterial outer membrane biogenesis; LPS core biosynthesis.</text>
</comment>
<evidence type="ECO:0000256" key="11">
    <source>
        <dbReference type="ARBA" id="ARBA00022985"/>
    </source>
</evidence>
<evidence type="ECO:0000256" key="1">
    <source>
        <dbReference type="ARBA" id="ARBA00004515"/>
    </source>
</evidence>
<dbReference type="InterPro" id="IPR000719">
    <property type="entry name" value="Prot_kinase_dom"/>
</dbReference>
<name>A0A6L9Y740_9BURK</name>
<keyword evidence="12 15" id="KW-0472">Membrane</keyword>
<dbReference type="HAMAP" id="MF_00521">
    <property type="entry name" value="KDO_kinase"/>
    <property type="match status" value="1"/>
</dbReference>
<dbReference type="Pfam" id="PF06293">
    <property type="entry name" value="Kdo"/>
    <property type="match status" value="1"/>
</dbReference>
<dbReference type="EMBL" id="JAAGYR010000014">
    <property type="protein sequence ID" value="NEN76191.1"/>
    <property type="molecule type" value="Genomic_DNA"/>
</dbReference>
<dbReference type="Proteomes" id="UP000477651">
    <property type="component" value="Unassembled WGS sequence"/>
</dbReference>
<evidence type="ECO:0000256" key="4">
    <source>
        <dbReference type="ARBA" id="ARBA00011988"/>
    </source>
</evidence>
<keyword evidence="5 15" id="KW-1003">Cell membrane</keyword>
<evidence type="ECO:0000256" key="12">
    <source>
        <dbReference type="ARBA" id="ARBA00023136"/>
    </source>
</evidence>
<comment type="caution">
    <text evidence="17">The sequence shown here is derived from an EMBL/GenBank/DDBJ whole genome shotgun (WGS) entry which is preliminary data.</text>
</comment>
<feature type="domain" description="Protein kinase" evidence="16">
    <location>
        <begin position="44"/>
        <end position="241"/>
    </location>
</feature>
<dbReference type="GO" id="GO:0004672">
    <property type="term" value="F:protein kinase activity"/>
    <property type="evidence" value="ECO:0007669"/>
    <property type="project" value="InterPro"/>
</dbReference>
<dbReference type="NCBIfam" id="NF002475">
    <property type="entry name" value="PRK01723.1"/>
    <property type="match status" value="1"/>
</dbReference>
<keyword evidence="6 15" id="KW-0997">Cell inner membrane</keyword>
<dbReference type="RefSeq" id="WP_163764669.1">
    <property type="nucleotide sequence ID" value="NZ_JAAGYR010000014.1"/>
</dbReference>
<evidence type="ECO:0000256" key="14">
    <source>
        <dbReference type="ARBA" id="ARBA00034417"/>
    </source>
</evidence>
<keyword evidence="11 15" id="KW-0448">Lipopolysaccharide biosynthesis</keyword>
<dbReference type="AlphaFoldDB" id="A0A6L9Y740"/>
<dbReference type="InterPro" id="IPR022826">
    <property type="entry name" value="KDO_kinase"/>
</dbReference>